<dbReference type="Gene3D" id="3.20.20.10">
    <property type="entry name" value="Alanine racemase"/>
    <property type="match status" value="1"/>
</dbReference>
<dbReference type="RefSeq" id="WP_004798620.1">
    <property type="nucleotide sequence ID" value="NZ_CABKNA010000005.1"/>
</dbReference>
<evidence type="ECO:0000256" key="2">
    <source>
        <dbReference type="HAMAP-Rule" id="MF_02087"/>
    </source>
</evidence>
<evidence type="ECO:0000313" key="7">
    <source>
        <dbReference type="EMBL" id="RHM06496.1"/>
    </source>
</evidence>
<dbReference type="NCBIfam" id="TIGR00044">
    <property type="entry name" value="YggS family pyridoxal phosphate-dependent enzyme"/>
    <property type="match status" value="1"/>
</dbReference>
<evidence type="ECO:0000259" key="5">
    <source>
        <dbReference type="Pfam" id="PF01168"/>
    </source>
</evidence>
<reference evidence="6" key="2">
    <citation type="submission" date="2021-02" db="EMBL/GenBank/DDBJ databases">
        <title>Infant gut strain persistence is associated with maternal origin, phylogeny, and functional potential including surface adhesion and iron acquisition.</title>
        <authorList>
            <person name="Lou Y.C."/>
        </authorList>
    </citation>
    <scope>NUCLEOTIDE SEQUENCE</scope>
    <source>
        <strain evidence="6">L3_108_103G1_dasL3_108_103G1_concoct_2</strain>
    </source>
</reference>
<dbReference type="EMBL" id="QRPK01000083">
    <property type="protein sequence ID" value="RHM06496.1"/>
    <property type="molecule type" value="Genomic_DNA"/>
</dbReference>
<name>A0A415P1J8_9FIRM</name>
<evidence type="ECO:0000313" key="6">
    <source>
        <dbReference type="EMBL" id="MBS4885055.1"/>
    </source>
</evidence>
<evidence type="ECO:0000313" key="8">
    <source>
        <dbReference type="Proteomes" id="UP000284868"/>
    </source>
</evidence>
<dbReference type="Proteomes" id="UP000284868">
    <property type="component" value="Unassembled WGS sequence"/>
</dbReference>
<dbReference type="PANTHER" id="PTHR10146:SF14">
    <property type="entry name" value="PYRIDOXAL PHOSPHATE HOMEOSTASIS PROTEIN"/>
    <property type="match status" value="1"/>
</dbReference>
<dbReference type="OrthoDB" id="9804072at2"/>
<proteinExistence type="inferred from homology"/>
<comment type="function">
    <text evidence="2">Pyridoxal 5'-phosphate (PLP)-binding protein, which is involved in PLP homeostasis.</text>
</comment>
<keyword evidence="8" id="KW-1185">Reference proteome</keyword>
<dbReference type="PANTHER" id="PTHR10146">
    <property type="entry name" value="PROLINE SYNTHETASE CO-TRANSCRIBED BACTERIAL HOMOLOG PROTEIN"/>
    <property type="match status" value="1"/>
</dbReference>
<comment type="similarity">
    <text evidence="2 4">Belongs to the pyridoxal phosphate-binding protein YggS/PROSC family.</text>
</comment>
<dbReference type="EMBL" id="JAGZMZ010000041">
    <property type="protein sequence ID" value="MBS4885055.1"/>
    <property type="molecule type" value="Genomic_DNA"/>
</dbReference>
<reference evidence="7 8" key="1">
    <citation type="submission" date="2018-08" db="EMBL/GenBank/DDBJ databases">
        <title>A genome reference for cultivated species of the human gut microbiota.</title>
        <authorList>
            <person name="Zou Y."/>
            <person name="Xue W."/>
            <person name="Luo G."/>
        </authorList>
    </citation>
    <scope>NUCLEOTIDE SEQUENCE [LARGE SCALE GENOMIC DNA]</scope>
    <source>
        <strain evidence="7 8">AF35-6BH</strain>
    </source>
</reference>
<gene>
    <name evidence="7" type="ORF">DWZ83_09720</name>
    <name evidence="6" type="ORF">KHZ85_09925</name>
</gene>
<dbReference type="PIRSF" id="PIRSF004848">
    <property type="entry name" value="YBL036c_PLPDEIII"/>
    <property type="match status" value="1"/>
</dbReference>
<comment type="caution">
    <text evidence="7">The sequence shown here is derived from an EMBL/GenBank/DDBJ whole genome shotgun (WGS) entry which is preliminary data.</text>
</comment>
<evidence type="ECO:0000256" key="3">
    <source>
        <dbReference type="PIRSR" id="PIRSR004848-1"/>
    </source>
</evidence>
<dbReference type="FunFam" id="3.20.20.10:FF:000018">
    <property type="entry name" value="Pyridoxal phosphate homeostasis protein"/>
    <property type="match status" value="1"/>
</dbReference>
<dbReference type="GO" id="GO:0030170">
    <property type="term" value="F:pyridoxal phosphate binding"/>
    <property type="evidence" value="ECO:0007669"/>
    <property type="project" value="UniProtKB-UniRule"/>
</dbReference>
<evidence type="ECO:0000256" key="4">
    <source>
        <dbReference type="RuleBase" id="RU004514"/>
    </source>
</evidence>
<dbReference type="Pfam" id="PF01168">
    <property type="entry name" value="Ala_racemase_N"/>
    <property type="match status" value="1"/>
</dbReference>
<feature type="modified residue" description="N6-(pyridoxal phosphate)lysine" evidence="2 3">
    <location>
        <position position="24"/>
    </location>
</feature>
<dbReference type="HAMAP" id="MF_02087">
    <property type="entry name" value="PLP_homeostasis"/>
    <property type="match status" value="1"/>
</dbReference>
<dbReference type="GeneID" id="92793037"/>
<protein>
    <recommendedName>
        <fullName evidence="2">Pyridoxal phosphate homeostasis protein</fullName>
        <shortName evidence="2">PLP homeostasis protein</shortName>
    </recommendedName>
</protein>
<dbReference type="AlphaFoldDB" id="A0A415P1J8"/>
<dbReference type="InterPro" id="IPR011078">
    <property type="entry name" value="PyrdxlP_homeostasis"/>
</dbReference>
<dbReference type="CDD" id="cd00635">
    <property type="entry name" value="PLPDE_III_YBL036c_like"/>
    <property type="match status" value="1"/>
</dbReference>
<dbReference type="Proteomes" id="UP000753219">
    <property type="component" value="Unassembled WGS sequence"/>
</dbReference>
<sequence>MNIEKTKQILQELPSHVELIAVSKTRTKEEVDEAYRLGCRTFGENKVQELVAKYDPKYTWHLIGHLQRNKVKDAVKYADMIESLDSMRLAQEIEKQCAKIDKVMPVLVEVNISQEENKTGIAYEECINFIKECQQFPHLDIQGLMCVGPLTDNQADIEACFESMHTLFQEAQEAFGPSIHILSMGMSDDYELAIKHGSTMVRLGTILFGKRDYTI</sequence>
<evidence type="ECO:0000256" key="1">
    <source>
        <dbReference type="ARBA" id="ARBA00022898"/>
    </source>
</evidence>
<keyword evidence="1 2" id="KW-0663">Pyridoxal phosphate</keyword>
<feature type="domain" description="Alanine racemase N-terminal" evidence="5">
    <location>
        <begin position="7"/>
        <end position="211"/>
    </location>
</feature>
<accession>A0A415P1J8</accession>
<comment type="cofactor">
    <cofactor evidence="3">
        <name>pyridoxal 5'-phosphate</name>
        <dbReference type="ChEBI" id="CHEBI:597326"/>
    </cofactor>
</comment>
<dbReference type="SUPFAM" id="SSF51419">
    <property type="entry name" value="PLP-binding barrel"/>
    <property type="match status" value="1"/>
</dbReference>
<organism evidence="7 8">
    <name type="scientific">Amedibacillus dolichus</name>
    <dbReference type="NCBI Taxonomy" id="31971"/>
    <lineage>
        <taxon>Bacteria</taxon>
        <taxon>Bacillati</taxon>
        <taxon>Bacillota</taxon>
        <taxon>Erysipelotrichia</taxon>
        <taxon>Erysipelotrichales</taxon>
        <taxon>Erysipelotrichaceae</taxon>
        <taxon>Amedibacillus</taxon>
    </lineage>
</organism>
<dbReference type="InterPro" id="IPR001608">
    <property type="entry name" value="Ala_racemase_N"/>
</dbReference>
<dbReference type="InterPro" id="IPR029066">
    <property type="entry name" value="PLP-binding_barrel"/>
</dbReference>